<name>A0A1H6HHR0_CHRCI</name>
<proteinExistence type="predicted"/>
<dbReference type="RefSeq" id="WP_089692443.1">
    <property type="nucleotide sequence ID" value="NZ_FNWQ01000002.1"/>
</dbReference>
<dbReference type="AlphaFoldDB" id="A0A1H6HHR0"/>
<evidence type="ECO:0000256" key="1">
    <source>
        <dbReference type="SAM" id="SignalP"/>
    </source>
</evidence>
<organism evidence="2 3">
    <name type="scientific">Chryseobacterium culicis</name>
    <dbReference type="NCBI Taxonomy" id="680127"/>
    <lineage>
        <taxon>Bacteria</taxon>
        <taxon>Pseudomonadati</taxon>
        <taxon>Bacteroidota</taxon>
        <taxon>Flavobacteriia</taxon>
        <taxon>Flavobacteriales</taxon>
        <taxon>Weeksellaceae</taxon>
        <taxon>Chryseobacterium group</taxon>
        <taxon>Chryseobacterium</taxon>
    </lineage>
</organism>
<protein>
    <recommendedName>
        <fullName evidence="4">DUF4397 domain-containing protein</fullName>
    </recommendedName>
</protein>
<feature type="chain" id="PRO_5011479693" description="DUF4397 domain-containing protein" evidence="1">
    <location>
        <begin position="21"/>
        <end position="299"/>
    </location>
</feature>
<evidence type="ECO:0008006" key="4">
    <source>
        <dbReference type="Google" id="ProtNLM"/>
    </source>
</evidence>
<gene>
    <name evidence="2" type="ORF">SAMN05421593_2390</name>
</gene>
<evidence type="ECO:0000313" key="2">
    <source>
        <dbReference type="EMBL" id="SEH33630.1"/>
    </source>
</evidence>
<dbReference type="Proteomes" id="UP000198561">
    <property type="component" value="Unassembled WGS sequence"/>
</dbReference>
<evidence type="ECO:0000313" key="3">
    <source>
        <dbReference type="Proteomes" id="UP000198561"/>
    </source>
</evidence>
<dbReference type="STRING" id="680127.SAMN05421593_2390"/>
<feature type="signal peptide" evidence="1">
    <location>
        <begin position="1"/>
        <end position="20"/>
    </location>
</feature>
<sequence length="299" mass="32005">MNIKTLFWAGTLFLSAQAYSQIGITTPSPSSTLDIRGSVEGNYREITGANNFLAADDYHVSFSGTGSSNLTLPAKSTTDNTVTDFRGRKYYIKNNSTSSDLTLNAAGGQILRIGGITPSSASFVLKPGKSAILTAGNTNGWDIDVDVNGQILDLQAVLTNASAVSTQDLPAPGTYGELAFSPVTVTVPSSNTKVLLSFNGFMVVFSSSGTYGKVRFRIAQKIGSTTTYYNDVDLLNWVVMNGVSTLTPYIPDYAILYTIPNLAPGTYRFSLEAVREDEAGNVNKVTHVVVCPRAEVYLK</sequence>
<reference evidence="2 3" key="1">
    <citation type="submission" date="2016-10" db="EMBL/GenBank/DDBJ databases">
        <authorList>
            <person name="de Groot N.N."/>
        </authorList>
    </citation>
    <scope>NUCLEOTIDE SEQUENCE [LARGE SCALE GENOMIC DNA]</scope>
    <source>
        <strain evidence="2 3">DSM 23031</strain>
    </source>
</reference>
<dbReference type="OrthoDB" id="1218874at2"/>
<keyword evidence="1" id="KW-0732">Signal</keyword>
<accession>A0A1H6HHR0</accession>
<dbReference type="EMBL" id="FNWQ01000002">
    <property type="protein sequence ID" value="SEH33630.1"/>
    <property type="molecule type" value="Genomic_DNA"/>
</dbReference>